<keyword evidence="4" id="KW-1185">Reference proteome</keyword>
<keyword evidence="2" id="KW-0812">Transmembrane</keyword>
<feature type="transmembrane region" description="Helical" evidence="2">
    <location>
        <begin position="29"/>
        <end position="47"/>
    </location>
</feature>
<evidence type="ECO:0000313" key="3">
    <source>
        <dbReference type="EMBL" id="PKI76070.1"/>
    </source>
</evidence>
<protein>
    <submittedName>
        <fullName evidence="3">Uncharacterized protein</fullName>
    </submittedName>
</protein>
<sequence>MNTSNEPVDRACMAGGVQGGHFQKSRSTGVFLLLLLLLMVEALGYFIDGRSHFKRISSPSSSSFSPCASFYFSLSFSPLCPCSEPRLLSSPHSIPFFSRKRRNPSLIPTTHALSFPFRRWSFKAFSVTSPLRPLEIHLQEDEVEKIIQWAKEVAGLDPSPPFDEEPRDDDEDEDIDLEIAQGLI</sequence>
<keyword evidence="2" id="KW-0472">Membrane</keyword>
<feature type="region of interest" description="Disordered" evidence="1">
    <location>
        <begin position="154"/>
        <end position="175"/>
    </location>
</feature>
<reference evidence="3 4" key="1">
    <citation type="submission" date="2017-11" db="EMBL/GenBank/DDBJ databases">
        <title>De-novo sequencing of pomegranate (Punica granatum L.) genome.</title>
        <authorList>
            <person name="Akparov Z."/>
            <person name="Amiraslanov A."/>
            <person name="Hajiyeva S."/>
            <person name="Abbasov M."/>
            <person name="Kaur K."/>
            <person name="Hamwieh A."/>
            <person name="Solovyev V."/>
            <person name="Salamov A."/>
            <person name="Braich B."/>
            <person name="Kosarev P."/>
            <person name="Mahmoud A."/>
            <person name="Hajiyev E."/>
            <person name="Babayeva S."/>
            <person name="Izzatullayeva V."/>
            <person name="Mammadov A."/>
            <person name="Mammadov A."/>
            <person name="Sharifova S."/>
            <person name="Ojaghi J."/>
            <person name="Eynullazada K."/>
            <person name="Bayramov B."/>
            <person name="Abdulazimova A."/>
            <person name="Shahmuradov I."/>
        </authorList>
    </citation>
    <scope>NUCLEOTIDE SEQUENCE [LARGE SCALE GENOMIC DNA]</scope>
    <source>
        <strain evidence="4">cv. AG2017</strain>
        <tissue evidence="3">Leaf</tissue>
    </source>
</reference>
<evidence type="ECO:0000313" key="4">
    <source>
        <dbReference type="Proteomes" id="UP000233551"/>
    </source>
</evidence>
<evidence type="ECO:0000256" key="1">
    <source>
        <dbReference type="SAM" id="MobiDB-lite"/>
    </source>
</evidence>
<gene>
    <name evidence="3" type="ORF">CRG98_003542</name>
</gene>
<accession>A0A2I0L623</accession>
<keyword evidence="2" id="KW-1133">Transmembrane helix</keyword>
<feature type="compositionally biased region" description="Acidic residues" evidence="1">
    <location>
        <begin position="162"/>
        <end position="175"/>
    </location>
</feature>
<proteinExistence type="predicted"/>
<comment type="caution">
    <text evidence="3">The sequence shown here is derived from an EMBL/GenBank/DDBJ whole genome shotgun (WGS) entry which is preliminary data.</text>
</comment>
<name>A0A2I0L623_PUNGR</name>
<evidence type="ECO:0000256" key="2">
    <source>
        <dbReference type="SAM" id="Phobius"/>
    </source>
</evidence>
<organism evidence="3 4">
    <name type="scientific">Punica granatum</name>
    <name type="common">Pomegranate</name>
    <dbReference type="NCBI Taxonomy" id="22663"/>
    <lineage>
        <taxon>Eukaryota</taxon>
        <taxon>Viridiplantae</taxon>
        <taxon>Streptophyta</taxon>
        <taxon>Embryophyta</taxon>
        <taxon>Tracheophyta</taxon>
        <taxon>Spermatophyta</taxon>
        <taxon>Magnoliopsida</taxon>
        <taxon>eudicotyledons</taxon>
        <taxon>Gunneridae</taxon>
        <taxon>Pentapetalae</taxon>
        <taxon>rosids</taxon>
        <taxon>malvids</taxon>
        <taxon>Myrtales</taxon>
        <taxon>Lythraceae</taxon>
        <taxon>Punica</taxon>
    </lineage>
</organism>
<dbReference type="EMBL" id="PGOL01000131">
    <property type="protein sequence ID" value="PKI76070.1"/>
    <property type="molecule type" value="Genomic_DNA"/>
</dbReference>
<dbReference type="Proteomes" id="UP000233551">
    <property type="component" value="Unassembled WGS sequence"/>
</dbReference>
<dbReference type="AlphaFoldDB" id="A0A2I0L623"/>